<protein>
    <submittedName>
        <fullName evidence="1">Uncharacterized protein</fullName>
    </submittedName>
</protein>
<dbReference type="AlphaFoldDB" id="A0AAW9DLZ7"/>
<name>A0AAW9DLZ7_ACIAO</name>
<evidence type="ECO:0000313" key="1">
    <source>
        <dbReference type="EMBL" id="MDX5930056.1"/>
    </source>
</evidence>
<comment type="caution">
    <text evidence="1">The sequence shown here is derived from an EMBL/GenBank/DDBJ whole genome shotgun (WGS) entry which is preliminary data.</text>
</comment>
<sequence length="75" mass="8690">MVKYLVVPERSFHLKSDYRIERNRCVVRLIAALISPHRLKRAQVFTRAATIPPDSGWTAHDTGVIEYARCVWRPA</sequence>
<proteinExistence type="predicted"/>
<organism evidence="1 2">
    <name type="scientific">Acidiphilium acidophilum</name>
    <name type="common">Thiobacillus acidophilus</name>
    <dbReference type="NCBI Taxonomy" id="76588"/>
    <lineage>
        <taxon>Bacteria</taxon>
        <taxon>Pseudomonadati</taxon>
        <taxon>Pseudomonadota</taxon>
        <taxon>Alphaproteobacteria</taxon>
        <taxon>Acetobacterales</taxon>
        <taxon>Acidocellaceae</taxon>
        <taxon>Acidiphilium</taxon>
    </lineage>
</organism>
<evidence type="ECO:0000313" key="2">
    <source>
        <dbReference type="Proteomes" id="UP001279553"/>
    </source>
</evidence>
<dbReference type="EMBL" id="JAWXYB010000018">
    <property type="protein sequence ID" value="MDX5930056.1"/>
    <property type="molecule type" value="Genomic_DNA"/>
</dbReference>
<reference evidence="1 2" key="1">
    <citation type="submission" date="2023-11" db="EMBL/GenBank/DDBJ databases">
        <title>MicrobeMod: A computational toolkit for identifying prokaryotic methylation and restriction-modification with nanopore sequencing.</title>
        <authorList>
            <person name="Crits-Christoph A."/>
            <person name="Kang S.C."/>
            <person name="Lee H."/>
            <person name="Ostrov N."/>
        </authorList>
    </citation>
    <scope>NUCLEOTIDE SEQUENCE [LARGE SCALE GENOMIC DNA]</scope>
    <source>
        <strain evidence="1 2">DSMZ 700</strain>
    </source>
</reference>
<gene>
    <name evidence="1" type="ORF">SIL87_04655</name>
</gene>
<keyword evidence="2" id="KW-1185">Reference proteome</keyword>
<dbReference type="Proteomes" id="UP001279553">
    <property type="component" value="Unassembled WGS sequence"/>
</dbReference>
<accession>A0AAW9DLZ7</accession>